<evidence type="ECO:0000313" key="1">
    <source>
        <dbReference type="EMBL" id="KIX13539.1"/>
    </source>
</evidence>
<gene>
    <name evidence="1" type="ORF">X474_13720</name>
</gene>
<dbReference type="AlphaFoldDB" id="A0A0D2J616"/>
<evidence type="ECO:0000313" key="2">
    <source>
        <dbReference type="Proteomes" id="UP000032233"/>
    </source>
</evidence>
<dbReference type="STRING" id="1429043.X474_13720"/>
<dbReference type="EMBL" id="AZAC01000015">
    <property type="protein sequence ID" value="KIX13539.1"/>
    <property type="molecule type" value="Genomic_DNA"/>
</dbReference>
<dbReference type="InParanoid" id="A0A0D2J616"/>
<reference evidence="1 2" key="1">
    <citation type="submission" date="2013-11" db="EMBL/GenBank/DDBJ databases">
        <title>Metagenomic analysis of a methanogenic consortium involved in long chain n-alkane degradation.</title>
        <authorList>
            <person name="Davidova I.A."/>
            <person name="Callaghan A.V."/>
            <person name="Wawrik B."/>
            <person name="Pruitt S."/>
            <person name="Marks C."/>
            <person name="Duncan K.E."/>
            <person name="Suflita J.M."/>
        </authorList>
    </citation>
    <scope>NUCLEOTIDE SEQUENCE [LARGE SCALE GENOMIC DNA]</scope>
    <source>
        <strain evidence="1 2">SPR</strain>
    </source>
</reference>
<keyword evidence="2" id="KW-1185">Reference proteome</keyword>
<comment type="caution">
    <text evidence="1">The sequence shown here is derived from an EMBL/GenBank/DDBJ whole genome shotgun (WGS) entry which is preliminary data.</text>
</comment>
<organism evidence="1 2">
    <name type="scientific">Dethiosulfatarculus sandiegensis</name>
    <dbReference type="NCBI Taxonomy" id="1429043"/>
    <lineage>
        <taxon>Bacteria</taxon>
        <taxon>Pseudomonadati</taxon>
        <taxon>Thermodesulfobacteriota</taxon>
        <taxon>Desulfarculia</taxon>
        <taxon>Desulfarculales</taxon>
        <taxon>Desulfarculaceae</taxon>
        <taxon>Dethiosulfatarculus</taxon>
    </lineage>
</organism>
<sequence>MHKARTTIGETKTVPGFYTITPQVVNHFNLKTSSGLFSDHDLTGL</sequence>
<protein>
    <submittedName>
        <fullName evidence="1">Uncharacterized protein</fullName>
    </submittedName>
</protein>
<dbReference type="Proteomes" id="UP000032233">
    <property type="component" value="Unassembled WGS sequence"/>
</dbReference>
<name>A0A0D2J616_9BACT</name>
<proteinExistence type="predicted"/>
<accession>A0A0D2J616</accession>